<dbReference type="InterPro" id="IPR051051">
    <property type="entry name" value="E3_ubiq-ligase_TRIM/RNF"/>
</dbReference>
<dbReference type="Gene3D" id="4.10.830.40">
    <property type="match status" value="1"/>
</dbReference>
<dbReference type="Pfam" id="PF13765">
    <property type="entry name" value="PRY"/>
    <property type="match status" value="1"/>
</dbReference>
<keyword evidence="5" id="KW-0391">Immunity</keyword>
<dbReference type="AlphaFoldDB" id="A0A7N6FJU1"/>
<dbReference type="SMART" id="SM00184">
    <property type="entry name" value="RING"/>
    <property type="match status" value="1"/>
</dbReference>
<dbReference type="SMART" id="SM00336">
    <property type="entry name" value="BBOX"/>
    <property type="match status" value="2"/>
</dbReference>
<reference evidence="11" key="2">
    <citation type="submission" date="2025-08" db="UniProtKB">
        <authorList>
            <consortium name="Ensembl"/>
        </authorList>
    </citation>
    <scope>IDENTIFICATION</scope>
</reference>
<dbReference type="SUPFAM" id="SSF49899">
    <property type="entry name" value="Concanavalin A-like lectins/glucanases"/>
    <property type="match status" value="1"/>
</dbReference>
<reference evidence="11" key="1">
    <citation type="submission" date="2021-04" db="EMBL/GenBank/DDBJ databases">
        <authorList>
            <consortium name="Wellcome Sanger Institute Data Sharing"/>
        </authorList>
    </citation>
    <scope>NUCLEOTIDE SEQUENCE [LARGE SCALE GENOMIC DNA]</scope>
</reference>
<keyword evidence="3 6" id="KW-0863">Zinc-finger</keyword>
<keyword evidence="7" id="KW-0175">Coiled coil</keyword>
<evidence type="ECO:0000256" key="7">
    <source>
        <dbReference type="SAM" id="Coils"/>
    </source>
</evidence>
<keyword evidence="4" id="KW-0862">Zinc</keyword>
<dbReference type="CDD" id="cd16040">
    <property type="entry name" value="SPRY_PRY_SNTX"/>
    <property type="match status" value="1"/>
</dbReference>
<dbReference type="InterPro" id="IPR006574">
    <property type="entry name" value="PRY"/>
</dbReference>
<dbReference type="InterPro" id="IPR017907">
    <property type="entry name" value="Znf_RING_CS"/>
</dbReference>
<evidence type="ECO:0000256" key="4">
    <source>
        <dbReference type="ARBA" id="ARBA00022833"/>
    </source>
</evidence>
<dbReference type="InterPro" id="IPR003877">
    <property type="entry name" value="SPRY_dom"/>
</dbReference>
<dbReference type="PROSITE" id="PS50188">
    <property type="entry name" value="B302_SPRY"/>
    <property type="match status" value="1"/>
</dbReference>
<evidence type="ECO:0000259" key="10">
    <source>
        <dbReference type="PROSITE" id="PS50188"/>
    </source>
</evidence>
<feature type="domain" description="B30.2/SPRY" evidence="10">
    <location>
        <begin position="376"/>
        <end position="570"/>
    </location>
</feature>
<dbReference type="PANTHER" id="PTHR25465">
    <property type="entry name" value="B-BOX DOMAIN CONTAINING"/>
    <property type="match status" value="1"/>
</dbReference>
<organism evidence="11 12">
    <name type="scientific">Anabas testudineus</name>
    <name type="common">Climbing perch</name>
    <name type="synonym">Anthias testudineus</name>
    <dbReference type="NCBI Taxonomy" id="64144"/>
    <lineage>
        <taxon>Eukaryota</taxon>
        <taxon>Metazoa</taxon>
        <taxon>Chordata</taxon>
        <taxon>Craniata</taxon>
        <taxon>Vertebrata</taxon>
        <taxon>Euteleostomi</taxon>
        <taxon>Actinopterygii</taxon>
        <taxon>Neopterygii</taxon>
        <taxon>Teleostei</taxon>
        <taxon>Neoteleostei</taxon>
        <taxon>Acanthomorphata</taxon>
        <taxon>Anabantaria</taxon>
        <taxon>Anabantiformes</taxon>
        <taxon>Anabantoidei</taxon>
        <taxon>Anabantidae</taxon>
        <taxon>Anabas</taxon>
    </lineage>
</organism>
<dbReference type="GeneID" id="113157387"/>
<dbReference type="RefSeq" id="XP_026208656.1">
    <property type="nucleotide sequence ID" value="XM_026352871.1"/>
</dbReference>
<evidence type="ECO:0000256" key="5">
    <source>
        <dbReference type="ARBA" id="ARBA00022859"/>
    </source>
</evidence>
<keyword evidence="12" id="KW-1185">Reference proteome</keyword>
<dbReference type="InterPro" id="IPR003879">
    <property type="entry name" value="Butyrophylin_SPRY"/>
</dbReference>
<dbReference type="Proteomes" id="UP000265040">
    <property type="component" value="Chromosome 18"/>
</dbReference>
<evidence type="ECO:0000313" key="11">
    <source>
        <dbReference type="Ensembl" id="ENSATEP00000066685.1"/>
    </source>
</evidence>
<evidence type="ECO:0000313" key="12">
    <source>
        <dbReference type="Proteomes" id="UP000265040"/>
    </source>
</evidence>
<dbReference type="InterPro" id="IPR013320">
    <property type="entry name" value="ConA-like_dom_sf"/>
</dbReference>
<sequence length="571" mass="64809">MAELLQQEQQDRGVELDISQFCCSVCLELLKEPVTIHCGHSYCKSCIEGCWDQEVKKGKYSCPQCRETFKSRPVLRRNNMLAEVVEKLQSTSTQMASPSSALSCASTADVSCDFCSGTKPNKATMSCLTCLASYCPVHLKPHYSVPVLKTHQLVSALIPLQDKMCTEHNKLMEIYCCTDKRCICYLCTVDTHRGHRTVSAAAERAEEQKQLIVSQKKVQEGVQEREKELNELRQALKDFKSSIQTAVKSCDKTFDELIASIKRKRTLAKQLIKTQEKSAVAKAEELQLQLEEEISKLRQRDTDLEQLFHLDDHIHFIQTSQSLSTSCESLDVPHDAVVCPQRSIKTVTDCISELREKVESLMKDTWPRISATVSTIDVVLPEPKTREEFLCYSCPLTLDENSAYRYFSVSQEYRRVMSQTYEIQYSAHPDRFRDYRQVLCKEGLSGRCYWEVILSGHSWSVAVSYKDISRTSYDSEFGKNNKSWSLQCSTSAYTFQHNSVSKAVSGPKSNIIGVYLDYRAGTLSFYSISDNNITLLHKENATFTQPLHPGFKLNTDGSWGSSGYFAEIMKI</sequence>
<keyword evidence="1" id="KW-0399">Innate immunity</keyword>
<dbReference type="PANTHER" id="PTHR25465:SF5">
    <property type="entry name" value="E3 UBIQUITIN_ISG15 LIGASE TRIM25-RELATED"/>
    <property type="match status" value="1"/>
</dbReference>
<dbReference type="GO" id="GO:0008270">
    <property type="term" value="F:zinc ion binding"/>
    <property type="evidence" value="ECO:0007669"/>
    <property type="project" value="UniProtKB-KW"/>
</dbReference>
<evidence type="ECO:0008006" key="13">
    <source>
        <dbReference type="Google" id="ProtNLM"/>
    </source>
</evidence>
<dbReference type="InterPro" id="IPR001870">
    <property type="entry name" value="B30.2/SPRY"/>
</dbReference>
<dbReference type="GeneTree" id="ENSGT01150000286931"/>
<accession>A0A7N6FJU1</accession>
<dbReference type="SUPFAM" id="SSF57850">
    <property type="entry name" value="RING/U-box"/>
    <property type="match status" value="1"/>
</dbReference>
<dbReference type="InterPro" id="IPR001841">
    <property type="entry name" value="Znf_RING"/>
</dbReference>
<protein>
    <recommendedName>
        <fullName evidence="13">Tripartite motif-containing protein 16-like</fullName>
    </recommendedName>
</protein>
<evidence type="ECO:0000259" key="8">
    <source>
        <dbReference type="PROSITE" id="PS50089"/>
    </source>
</evidence>
<dbReference type="Gene3D" id="3.30.160.60">
    <property type="entry name" value="Classic Zinc Finger"/>
    <property type="match status" value="1"/>
</dbReference>
<proteinExistence type="predicted"/>
<dbReference type="Gene3D" id="2.60.120.920">
    <property type="match status" value="1"/>
</dbReference>
<dbReference type="SMART" id="SM00589">
    <property type="entry name" value="PRY"/>
    <property type="match status" value="1"/>
</dbReference>
<dbReference type="Ensembl" id="ENSATET00000060861.2">
    <property type="protein sequence ID" value="ENSATEP00000066685.1"/>
    <property type="gene ID" value="ENSATEG00000025565.2"/>
</dbReference>
<evidence type="ECO:0000256" key="3">
    <source>
        <dbReference type="ARBA" id="ARBA00022771"/>
    </source>
</evidence>
<dbReference type="InParanoid" id="A0A7N6FJU1"/>
<dbReference type="PRINTS" id="PR01407">
    <property type="entry name" value="BUTYPHLNCDUF"/>
</dbReference>
<dbReference type="GO" id="GO:0005737">
    <property type="term" value="C:cytoplasm"/>
    <property type="evidence" value="ECO:0007669"/>
    <property type="project" value="UniProtKB-ARBA"/>
</dbReference>
<evidence type="ECO:0000259" key="9">
    <source>
        <dbReference type="PROSITE" id="PS50119"/>
    </source>
</evidence>
<dbReference type="PROSITE" id="PS50089">
    <property type="entry name" value="ZF_RING_2"/>
    <property type="match status" value="1"/>
</dbReference>
<dbReference type="InterPro" id="IPR013083">
    <property type="entry name" value="Znf_RING/FYVE/PHD"/>
</dbReference>
<dbReference type="PROSITE" id="PS50119">
    <property type="entry name" value="ZF_BBOX"/>
    <property type="match status" value="1"/>
</dbReference>
<dbReference type="GO" id="GO:0045087">
    <property type="term" value="P:innate immune response"/>
    <property type="evidence" value="ECO:0007669"/>
    <property type="project" value="UniProtKB-KW"/>
</dbReference>
<dbReference type="SMART" id="SM00449">
    <property type="entry name" value="SPRY"/>
    <property type="match status" value="1"/>
</dbReference>
<feature type="coiled-coil region" evidence="7">
    <location>
        <begin position="215"/>
        <end position="242"/>
    </location>
</feature>
<dbReference type="InterPro" id="IPR058030">
    <property type="entry name" value="TRIM8/14/16/25/29/45/65_CC"/>
</dbReference>
<dbReference type="CDD" id="cd19769">
    <property type="entry name" value="Bbox2_TRIM16-like"/>
    <property type="match status" value="1"/>
</dbReference>
<dbReference type="Pfam" id="PF00643">
    <property type="entry name" value="zf-B_box"/>
    <property type="match status" value="1"/>
</dbReference>
<dbReference type="Gene3D" id="3.30.40.10">
    <property type="entry name" value="Zinc/RING finger domain, C3HC4 (zinc finger)"/>
    <property type="match status" value="1"/>
</dbReference>
<name>A0A7N6FJU1_ANATE</name>
<reference evidence="11" key="3">
    <citation type="submission" date="2025-09" db="UniProtKB">
        <authorList>
            <consortium name="Ensembl"/>
        </authorList>
    </citation>
    <scope>IDENTIFICATION</scope>
</reference>
<dbReference type="Pfam" id="PF25600">
    <property type="entry name" value="TRIM_CC"/>
    <property type="match status" value="1"/>
</dbReference>
<dbReference type="Pfam" id="PF00622">
    <property type="entry name" value="SPRY"/>
    <property type="match status" value="1"/>
</dbReference>
<feature type="domain" description="RING-type" evidence="8">
    <location>
        <begin position="23"/>
        <end position="66"/>
    </location>
</feature>
<dbReference type="InterPro" id="IPR043136">
    <property type="entry name" value="B30.2/SPRY_sf"/>
</dbReference>
<feature type="coiled-coil region" evidence="7">
    <location>
        <begin position="273"/>
        <end position="307"/>
    </location>
</feature>
<evidence type="ECO:0000256" key="6">
    <source>
        <dbReference type="PROSITE-ProRule" id="PRU00024"/>
    </source>
</evidence>
<dbReference type="SUPFAM" id="SSF57845">
    <property type="entry name" value="B-box zinc-binding domain"/>
    <property type="match status" value="1"/>
</dbReference>
<keyword evidence="2" id="KW-0479">Metal-binding</keyword>
<dbReference type="Pfam" id="PF15227">
    <property type="entry name" value="zf-C3HC4_4"/>
    <property type="match status" value="1"/>
</dbReference>
<dbReference type="PROSITE" id="PS00518">
    <property type="entry name" value="ZF_RING_1"/>
    <property type="match status" value="1"/>
</dbReference>
<evidence type="ECO:0000256" key="1">
    <source>
        <dbReference type="ARBA" id="ARBA00022588"/>
    </source>
</evidence>
<feature type="domain" description="B box-type" evidence="9">
    <location>
        <begin position="160"/>
        <end position="200"/>
    </location>
</feature>
<dbReference type="InterPro" id="IPR000315">
    <property type="entry name" value="Znf_B-box"/>
</dbReference>
<dbReference type="OrthoDB" id="9049620at2759"/>
<evidence type="ECO:0000256" key="2">
    <source>
        <dbReference type="ARBA" id="ARBA00022723"/>
    </source>
</evidence>